<dbReference type="Proteomes" id="UP000613193">
    <property type="component" value="Unassembled WGS sequence"/>
</dbReference>
<feature type="domain" description="Spermatogenesis-associated protein 20-like TRX" evidence="1">
    <location>
        <begin position="2"/>
        <end position="154"/>
    </location>
</feature>
<dbReference type="PANTHER" id="PTHR42899:SF1">
    <property type="entry name" value="SPERMATOGENESIS-ASSOCIATED PROTEIN 20"/>
    <property type="match status" value="1"/>
</dbReference>
<dbReference type="Pfam" id="PF03190">
    <property type="entry name" value="Thioredox_DsbH"/>
    <property type="match status" value="1"/>
</dbReference>
<dbReference type="AlphaFoldDB" id="A0A934UPH9"/>
<reference evidence="2" key="1">
    <citation type="submission" date="2020-12" db="EMBL/GenBank/DDBJ databases">
        <title>Bacterial novel species Mucilaginibacter sp. SD-g isolated from soil.</title>
        <authorList>
            <person name="Jung H.-Y."/>
        </authorList>
    </citation>
    <scope>NUCLEOTIDE SEQUENCE</scope>
    <source>
        <strain evidence="2">SD-g</strain>
    </source>
</reference>
<dbReference type="InterPro" id="IPR008928">
    <property type="entry name" value="6-hairpin_glycosidase_sf"/>
</dbReference>
<proteinExistence type="predicted"/>
<dbReference type="InterPro" id="IPR004879">
    <property type="entry name" value="Ssp411-like_TRX"/>
</dbReference>
<dbReference type="SUPFAM" id="SSF48208">
    <property type="entry name" value="Six-hairpin glycosidases"/>
    <property type="match status" value="1"/>
</dbReference>
<dbReference type="Gene3D" id="1.50.10.20">
    <property type="match status" value="1"/>
</dbReference>
<dbReference type="SUPFAM" id="SSF52833">
    <property type="entry name" value="Thioredoxin-like"/>
    <property type="match status" value="1"/>
</dbReference>
<dbReference type="Gene3D" id="3.40.30.10">
    <property type="entry name" value="Glutaredoxin"/>
    <property type="match status" value="1"/>
</dbReference>
<name>A0A934UPH9_9SPHI</name>
<comment type="caution">
    <text evidence="2">The sequence shown here is derived from an EMBL/GenBank/DDBJ whole genome shotgun (WGS) entry which is preliminary data.</text>
</comment>
<sequence length="673" mass="76442">MNQLANSTSPYLLQHANNPVNWFPWGTEALEKAKKENKLILVSIGYSACHWCHVMEHESFEDEAVAAVMNKYFVCIKVDREERPDVDQIYMSAVQLMSGRGGWPLNCICLPDQRPIYGGTYFRKNDWTSLLFNLADFYKQKPEEAEEYAVRLTDGIQQYESVPFIKEQAEYSKAGLEVILNTWRGYIDNVEGGFGGAPKFPMPVNWQFLMRYAHLMKDGQMAAAVKLTLQKMAFGGIYDHIGGGFARYAVDGVWHVPHFEKMLYDNGQLLSLYAEAFTWNNDPLYKTIADEIITFVKNELTSPENGFYSALDADSEGKEGKFYIFTKPEIEEILGEEAELFCIYYNITDAGNWEEESSNVLFRKYTDEHLAAQLGISVEGMLNRVALSSQKVLAYRSKRVRPGLDNKILASWNGLMLKGLCEAYRAFDKPEYLELALSNADFIVNNMLSGDKLSRIFKEPVKLANGDTEPIATFLDDYANVADAFIALYEVTLDEQWLITAKGITDYAILHYYNKHTGMFYYTADDDHHLIARKSEIMDGVIPASNSVMARNLKKLGAFFYEESYTEIAAQQLRNIVPQLVKYSTAYANWTILLLDEIFGIYEVAITGDDADDIRSEIEQNYIPNKIILGGKKGTLPLLADKFAENTRIYICKDKTCSLPVHNTADALKQINN</sequence>
<organism evidence="2 3">
    <name type="scientific">Mucilaginibacter segetis</name>
    <dbReference type="NCBI Taxonomy" id="2793071"/>
    <lineage>
        <taxon>Bacteria</taxon>
        <taxon>Pseudomonadati</taxon>
        <taxon>Bacteroidota</taxon>
        <taxon>Sphingobacteriia</taxon>
        <taxon>Sphingobacteriales</taxon>
        <taxon>Sphingobacteriaceae</taxon>
        <taxon>Mucilaginibacter</taxon>
    </lineage>
</organism>
<protein>
    <submittedName>
        <fullName evidence="2">Thioredoxin domain-containing protein</fullName>
    </submittedName>
</protein>
<keyword evidence="3" id="KW-1185">Reference proteome</keyword>
<evidence type="ECO:0000313" key="2">
    <source>
        <dbReference type="EMBL" id="MBK0380992.1"/>
    </source>
</evidence>
<evidence type="ECO:0000259" key="1">
    <source>
        <dbReference type="Pfam" id="PF03190"/>
    </source>
</evidence>
<dbReference type="RefSeq" id="WP_200067520.1">
    <property type="nucleotide sequence ID" value="NZ_JAEHFW010000003.1"/>
</dbReference>
<dbReference type="CDD" id="cd02955">
    <property type="entry name" value="SSP411"/>
    <property type="match status" value="1"/>
</dbReference>
<dbReference type="EMBL" id="JAEHFW010000003">
    <property type="protein sequence ID" value="MBK0380992.1"/>
    <property type="molecule type" value="Genomic_DNA"/>
</dbReference>
<evidence type="ECO:0000313" key="3">
    <source>
        <dbReference type="Proteomes" id="UP000613193"/>
    </source>
</evidence>
<dbReference type="PIRSF" id="PIRSF006402">
    <property type="entry name" value="UCP006402_thioredoxin"/>
    <property type="match status" value="1"/>
</dbReference>
<dbReference type="InterPro" id="IPR036249">
    <property type="entry name" value="Thioredoxin-like_sf"/>
</dbReference>
<gene>
    <name evidence="2" type="ORF">I5M19_16825</name>
</gene>
<dbReference type="InterPro" id="IPR024705">
    <property type="entry name" value="Ssp411"/>
</dbReference>
<dbReference type="PANTHER" id="PTHR42899">
    <property type="entry name" value="SPERMATOGENESIS-ASSOCIATED PROTEIN 20"/>
    <property type="match status" value="1"/>
</dbReference>
<dbReference type="GO" id="GO:0005975">
    <property type="term" value="P:carbohydrate metabolic process"/>
    <property type="evidence" value="ECO:0007669"/>
    <property type="project" value="InterPro"/>
</dbReference>
<accession>A0A934UPH9</accession>